<dbReference type="EMBL" id="JACIFP010000001">
    <property type="protein sequence ID" value="MBB4133710.1"/>
    <property type="molecule type" value="Genomic_DNA"/>
</dbReference>
<gene>
    <name evidence="3" type="ORF">BKA16_000262</name>
</gene>
<accession>A0A840F011</accession>
<proteinExistence type="predicted"/>
<evidence type="ECO:0000259" key="2">
    <source>
        <dbReference type="Pfam" id="PF01796"/>
    </source>
</evidence>
<dbReference type="InterPro" id="IPR012340">
    <property type="entry name" value="NA-bd_OB-fold"/>
</dbReference>
<dbReference type="InterPro" id="IPR002878">
    <property type="entry name" value="ChsH2_C"/>
</dbReference>
<dbReference type="Proteomes" id="UP000551501">
    <property type="component" value="Unassembled WGS sequence"/>
</dbReference>
<dbReference type="Pfam" id="PF01796">
    <property type="entry name" value="OB_ChsH2_C"/>
    <property type="match status" value="1"/>
</dbReference>
<dbReference type="InterPro" id="IPR016039">
    <property type="entry name" value="Thiolase-like"/>
</dbReference>
<dbReference type="SUPFAM" id="SSF53901">
    <property type="entry name" value="Thiolase-like"/>
    <property type="match status" value="2"/>
</dbReference>
<reference evidence="3 4" key="1">
    <citation type="submission" date="2020-08" db="EMBL/GenBank/DDBJ databases">
        <title>Sequencing the genomes of 1000 actinobacteria strains.</title>
        <authorList>
            <person name="Klenk H.-P."/>
        </authorList>
    </citation>
    <scope>NUCLEOTIDE SEQUENCE [LARGE SCALE GENOMIC DNA]</scope>
    <source>
        <strain evidence="3 4">DSM 45298</strain>
    </source>
</reference>
<evidence type="ECO:0000313" key="4">
    <source>
        <dbReference type="Proteomes" id="UP000551501"/>
    </source>
</evidence>
<feature type="region of interest" description="Disordered" evidence="1">
    <location>
        <begin position="319"/>
        <end position="338"/>
    </location>
</feature>
<dbReference type="AlphaFoldDB" id="A0A840F011"/>
<protein>
    <submittedName>
        <fullName evidence="3">3-hydroxy-3-methylglutaryl CoA synthase/uncharacterized OB-fold protein</fullName>
    </submittedName>
</protein>
<dbReference type="RefSeq" id="WP_183368868.1">
    <property type="nucleotide sequence ID" value="NZ_BAABHL010000022.1"/>
</dbReference>
<feature type="domain" description="ChsH2 C-terminal OB-fold" evidence="2">
    <location>
        <begin position="380"/>
        <end position="438"/>
    </location>
</feature>
<comment type="caution">
    <text evidence="3">The sequence shown here is derived from an EMBL/GenBank/DDBJ whole genome shotgun (WGS) entry which is preliminary data.</text>
</comment>
<organism evidence="3 4">
    <name type="scientific">Gordonia humi</name>
    <dbReference type="NCBI Taxonomy" id="686429"/>
    <lineage>
        <taxon>Bacteria</taxon>
        <taxon>Bacillati</taxon>
        <taxon>Actinomycetota</taxon>
        <taxon>Actinomycetes</taxon>
        <taxon>Mycobacteriales</taxon>
        <taxon>Gordoniaceae</taxon>
        <taxon>Gordonia</taxon>
    </lineage>
</organism>
<feature type="compositionally biased region" description="Basic and acidic residues" evidence="1">
    <location>
        <begin position="321"/>
        <end position="330"/>
    </location>
</feature>
<dbReference type="CDD" id="cd00827">
    <property type="entry name" value="init_cond_enzymes"/>
    <property type="match status" value="1"/>
</dbReference>
<dbReference type="InterPro" id="IPR052513">
    <property type="entry name" value="Thioester_dehydratase-like"/>
</dbReference>
<dbReference type="PANTHER" id="PTHR34075:SF5">
    <property type="entry name" value="BLR3430 PROTEIN"/>
    <property type="match status" value="1"/>
</dbReference>
<dbReference type="Gene3D" id="3.40.47.10">
    <property type="match status" value="1"/>
</dbReference>
<evidence type="ECO:0000313" key="3">
    <source>
        <dbReference type="EMBL" id="MBB4133710.1"/>
    </source>
</evidence>
<dbReference type="PANTHER" id="PTHR34075">
    <property type="entry name" value="BLR3430 PROTEIN"/>
    <property type="match status" value="1"/>
</dbReference>
<name>A0A840F011_9ACTN</name>
<keyword evidence="4" id="KW-1185">Reference proteome</keyword>
<evidence type="ECO:0000256" key="1">
    <source>
        <dbReference type="SAM" id="MobiDB-lite"/>
    </source>
</evidence>
<dbReference type="SUPFAM" id="SSF50249">
    <property type="entry name" value="Nucleic acid-binding proteins"/>
    <property type="match status" value="1"/>
</dbReference>
<sequence>MTNGILGYASYLPGWRVDPRGAGRLTRVIAAFDEDAVTMSVAAVQAALERCGAVPAAGDRLVFVTSSPPYLDKTSASIVHAALSLDRGVAADDAIGTARSAMAAISSALHGRPTVVAAADVRTGRPGSADERGGADAGAALVIGPSTPQTPVIAEHLGGVSLTEEFLDRWRSPDTAYGSTWEERFGRSRYEPLIAEAVAATLDAAGLPDADYAVLTCPNAAVTKAAGAIVKRAVSTVGAPTGFAGAVDPILSLAHALDRAEPGQTILVISAADGVDTMLLRTTDALPTRRQREPIAAAAAASGRSVPYPTYLSWRGLLDVEPPRRPEPDRPAGPPAAREAGWKFGLSGSRCTACGFVHLPPMRACRQCGTIDQMEPAPVAARRGRVATFTVDRLAYSPSPPVVDVVVDFEGGGRSTFEVADARPDLLEVGAPVDLVFRKLFTAGGVHNYFWKARQVADLAGEERS</sequence>
<dbReference type="GO" id="GO:0016746">
    <property type="term" value="F:acyltransferase activity"/>
    <property type="evidence" value="ECO:0007669"/>
    <property type="project" value="InterPro"/>
</dbReference>